<comment type="caution">
    <text evidence="10">The sequence shown here is derived from an EMBL/GenBank/DDBJ whole genome shotgun (WGS) entry which is preliminary data.</text>
</comment>
<keyword evidence="7" id="KW-0812">Transmembrane</keyword>
<keyword evidence="2" id="KW-1003">Cell membrane</keyword>
<evidence type="ECO:0000313" key="11">
    <source>
        <dbReference type="Proteomes" id="UP001300012"/>
    </source>
</evidence>
<evidence type="ECO:0000259" key="8">
    <source>
        <dbReference type="PROSITE" id="PS50111"/>
    </source>
</evidence>
<keyword evidence="11" id="KW-1185">Reference proteome</keyword>
<dbReference type="SMART" id="SM00283">
    <property type="entry name" value="MA"/>
    <property type="match status" value="1"/>
</dbReference>
<dbReference type="Pfam" id="PF12729">
    <property type="entry name" value="4HB_MCP_1"/>
    <property type="match status" value="1"/>
</dbReference>
<keyword evidence="4 6" id="KW-0807">Transducer</keyword>
<keyword evidence="3 7" id="KW-0472">Membrane</keyword>
<keyword evidence="7" id="KW-1133">Transmembrane helix</keyword>
<proteinExistence type="inferred from homology"/>
<evidence type="ECO:0000256" key="5">
    <source>
        <dbReference type="ARBA" id="ARBA00029447"/>
    </source>
</evidence>
<comment type="subcellular location">
    <subcellularLocation>
        <location evidence="1">Cell membrane</location>
    </subcellularLocation>
</comment>
<dbReference type="Gene3D" id="1.10.287.950">
    <property type="entry name" value="Methyl-accepting chemotaxis protein"/>
    <property type="match status" value="1"/>
</dbReference>
<dbReference type="SUPFAM" id="SSF58104">
    <property type="entry name" value="Methyl-accepting chemotaxis protein (MCP) signaling domain"/>
    <property type="match status" value="1"/>
</dbReference>
<name>A0ABT1YEL8_9BACL</name>
<dbReference type="Pfam" id="PF00672">
    <property type="entry name" value="HAMP"/>
    <property type="match status" value="1"/>
</dbReference>
<dbReference type="InterPro" id="IPR003660">
    <property type="entry name" value="HAMP_dom"/>
</dbReference>
<feature type="transmembrane region" description="Helical" evidence="7">
    <location>
        <begin position="13"/>
        <end position="32"/>
    </location>
</feature>
<protein>
    <submittedName>
        <fullName evidence="10">Methyl-accepting chemotaxis protein</fullName>
    </submittedName>
</protein>
<feature type="domain" description="HAMP" evidence="9">
    <location>
        <begin position="213"/>
        <end position="265"/>
    </location>
</feature>
<feature type="transmembrane region" description="Helical" evidence="7">
    <location>
        <begin position="191"/>
        <end position="211"/>
    </location>
</feature>
<dbReference type="PROSITE" id="PS50111">
    <property type="entry name" value="CHEMOTAXIS_TRANSDUC_2"/>
    <property type="match status" value="1"/>
</dbReference>
<sequence>MRWFYNLKTSAKLISAFMVVAMILGLVGFYGLNTMSKLNNGMKSIYEDNFLPSVLLFDTQVLYQRIRINLRDLRDADPAKKREFEQIIKDITKEANGKLEAYKKTNLSSEESEVFERIMPKWQAYNKASDQAIALIYAGRDAEVNLMLSEGDLKKFGGEFNDLLDKLTEISVKTADKANKNGDETYTSSRMVTISIIVAALLLSIGLGYAISQIITRPLSRIVELVTKVANGDLTETSEINTKDEVGQLANSTNEMILNLRKIIGSVLSSSGSLSAAAQQISASTEEIASGSLSQADAAQTMNELFRELASAINSVARGAEEASELADHTVRLAQEGGQVLRSSIDGMNLVNTQMSMLEEDSNKIGEIIEVIDDIADQTNLLALNAAIEAARAGDQGRGFAVVADEVRKLAERSSEATKQITAIIKGMQRNTLLSISAVKEGVISSQKTGEAFESIVTLVNESASKVTEIAAASEEQAAQTSEVLISIESISAVTEESAASSEETASTAQSLALLAEELNSTVEAFKI</sequence>
<dbReference type="Proteomes" id="UP001300012">
    <property type="component" value="Unassembled WGS sequence"/>
</dbReference>
<dbReference type="CDD" id="cd06225">
    <property type="entry name" value="HAMP"/>
    <property type="match status" value="1"/>
</dbReference>
<dbReference type="RefSeq" id="WP_258213234.1">
    <property type="nucleotide sequence ID" value="NZ_JANQBD010000006.1"/>
</dbReference>
<dbReference type="EMBL" id="JANQBD010000006">
    <property type="protein sequence ID" value="MCR8631645.1"/>
    <property type="molecule type" value="Genomic_DNA"/>
</dbReference>
<dbReference type="Pfam" id="PF00015">
    <property type="entry name" value="MCPsignal"/>
    <property type="match status" value="1"/>
</dbReference>
<evidence type="ECO:0000256" key="2">
    <source>
        <dbReference type="ARBA" id="ARBA00022475"/>
    </source>
</evidence>
<dbReference type="PANTHER" id="PTHR32089">
    <property type="entry name" value="METHYL-ACCEPTING CHEMOTAXIS PROTEIN MCPB"/>
    <property type="match status" value="1"/>
</dbReference>
<organism evidence="10 11">
    <name type="scientific">Paenibacillus radicis</name>
    <name type="common">ex Xue et al. 2023</name>
    <dbReference type="NCBI Taxonomy" id="2972489"/>
    <lineage>
        <taxon>Bacteria</taxon>
        <taxon>Bacillati</taxon>
        <taxon>Bacillota</taxon>
        <taxon>Bacilli</taxon>
        <taxon>Bacillales</taxon>
        <taxon>Paenibacillaceae</taxon>
        <taxon>Paenibacillus</taxon>
    </lineage>
</organism>
<evidence type="ECO:0000256" key="3">
    <source>
        <dbReference type="ARBA" id="ARBA00023136"/>
    </source>
</evidence>
<reference evidence="10 11" key="1">
    <citation type="submission" date="2022-08" db="EMBL/GenBank/DDBJ databases">
        <title>Paenibacillus endoradicis sp. nov., Paenibacillus radicibacter sp. nov and Paenibacillus pararadicis sp. nov., three cold-adapted plant growth-promoting bacteria isolated from root of Larix gmelinii in Great Khingan.</title>
        <authorList>
            <person name="Xue H."/>
        </authorList>
    </citation>
    <scope>NUCLEOTIDE SEQUENCE [LARGE SCALE GENOMIC DNA]</scope>
    <source>
        <strain evidence="10 11">N5-1-1-5</strain>
    </source>
</reference>
<evidence type="ECO:0000313" key="10">
    <source>
        <dbReference type="EMBL" id="MCR8631645.1"/>
    </source>
</evidence>
<evidence type="ECO:0000256" key="4">
    <source>
        <dbReference type="ARBA" id="ARBA00023224"/>
    </source>
</evidence>
<accession>A0ABT1YEL8</accession>
<dbReference type="InterPro" id="IPR024478">
    <property type="entry name" value="HlyB_4HB_MCP"/>
</dbReference>
<dbReference type="PANTHER" id="PTHR32089:SF112">
    <property type="entry name" value="LYSOZYME-LIKE PROTEIN-RELATED"/>
    <property type="match status" value="1"/>
</dbReference>
<dbReference type="PROSITE" id="PS50885">
    <property type="entry name" value="HAMP"/>
    <property type="match status" value="1"/>
</dbReference>
<gene>
    <name evidence="10" type="ORF">NV381_10565</name>
</gene>
<dbReference type="InterPro" id="IPR004089">
    <property type="entry name" value="MCPsignal_dom"/>
</dbReference>
<evidence type="ECO:0000259" key="9">
    <source>
        <dbReference type="PROSITE" id="PS50885"/>
    </source>
</evidence>
<evidence type="ECO:0000256" key="7">
    <source>
        <dbReference type="SAM" id="Phobius"/>
    </source>
</evidence>
<comment type="similarity">
    <text evidence="5">Belongs to the methyl-accepting chemotaxis (MCP) protein family.</text>
</comment>
<dbReference type="SMART" id="SM00304">
    <property type="entry name" value="HAMP"/>
    <property type="match status" value="2"/>
</dbReference>
<feature type="domain" description="Methyl-accepting transducer" evidence="8">
    <location>
        <begin position="270"/>
        <end position="513"/>
    </location>
</feature>
<evidence type="ECO:0000256" key="6">
    <source>
        <dbReference type="PROSITE-ProRule" id="PRU00284"/>
    </source>
</evidence>
<dbReference type="CDD" id="cd11386">
    <property type="entry name" value="MCP_signal"/>
    <property type="match status" value="1"/>
</dbReference>
<evidence type="ECO:0000256" key="1">
    <source>
        <dbReference type="ARBA" id="ARBA00004236"/>
    </source>
</evidence>